<comment type="caution">
    <text evidence="1">The sequence shown here is derived from an EMBL/GenBank/DDBJ whole genome shotgun (WGS) entry which is preliminary data.</text>
</comment>
<accession>X0UPA9</accession>
<dbReference type="AlphaFoldDB" id="X0UPA9"/>
<dbReference type="InterPro" id="IPR008929">
    <property type="entry name" value="Chondroitin_lyas"/>
</dbReference>
<protein>
    <submittedName>
        <fullName evidence="1">Uncharacterized protein</fullName>
    </submittedName>
</protein>
<proteinExistence type="predicted"/>
<reference evidence="1" key="1">
    <citation type="journal article" date="2014" name="Front. Microbiol.">
        <title>High frequency of phylogenetically diverse reductive dehalogenase-homologous genes in deep subseafloor sedimentary metagenomes.</title>
        <authorList>
            <person name="Kawai M."/>
            <person name="Futagami T."/>
            <person name="Toyoda A."/>
            <person name="Takaki Y."/>
            <person name="Nishi S."/>
            <person name="Hori S."/>
            <person name="Arai W."/>
            <person name="Tsubouchi T."/>
            <person name="Morono Y."/>
            <person name="Uchiyama I."/>
            <person name="Ito T."/>
            <person name="Fujiyama A."/>
            <person name="Inagaki F."/>
            <person name="Takami H."/>
        </authorList>
    </citation>
    <scope>NUCLEOTIDE SEQUENCE</scope>
    <source>
        <strain evidence="1">Expedition CK06-06</strain>
    </source>
</reference>
<evidence type="ECO:0000313" key="1">
    <source>
        <dbReference type="EMBL" id="GAG07654.1"/>
    </source>
</evidence>
<dbReference type="Gene3D" id="1.50.10.100">
    <property type="entry name" value="Chondroitin AC/alginate lyase"/>
    <property type="match status" value="1"/>
</dbReference>
<gene>
    <name evidence="1" type="ORF">S01H1_44471</name>
</gene>
<name>X0UPA9_9ZZZZ</name>
<sequence length="133" mass="15704">MSLDEIGSRIKLAVKKRWWRRRKIWSVSNPVWVEKDNWKPPLAFEESGVEYKAVVSEAERYVSGEYTMLNIAFHEPLIDWHRDPQTGKRSALTFGLDIDYRDPELVGNVRNVWEKNRHHHLSVLALAYTLTKE</sequence>
<feature type="non-terminal residue" evidence="1">
    <location>
        <position position="133"/>
    </location>
</feature>
<organism evidence="1">
    <name type="scientific">marine sediment metagenome</name>
    <dbReference type="NCBI Taxonomy" id="412755"/>
    <lineage>
        <taxon>unclassified sequences</taxon>
        <taxon>metagenomes</taxon>
        <taxon>ecological metagenomes</taxon>
    </lineage>
</organism>
<dbReference type="EMBL" id="BARS01028370">
    <property type="protein sequence ID" value="GAG07654.1"/>
    <property type="molecule type" value="Genomic_DNA"/>
</dbReference>